<dbReference type="Proteomes" id="UP000789396">
    <property type="component" value="Unassembled WGS sequence"/>
</dbReference>
<comment type="caution">
    <text evidence="1">The sequence shown here is derived from an EMBL/GenBank/DDBJ whole genome shotgun (WGS) entry which is preliminary data.</text>
</comment>
<evidence type="ECO:0000313" key="2">
    <source>
        <dbReference type="Proteomes" id="UP000789396"/>
    </source>
</evidence>
<dbReference type="EMBL" id="CAJVPZ010088134">
    <property type="protein sequence ID" value="CAG8813188.1"/>
    <property type="molecule type" value="Genomic_DNA"/>
</dbReference>
<protein>
    <submittedName>
        <fullName evidence="1">1945_t:CDS:1</fullName>
    </submittedName>
</protein>
<feature type="non-terminal residue" evidence="1">
    <location>
        <position position="1"/>
    </location>
</feature>
<accession>A0A9N9K6L5</accession>
<feature type="non-terminal residue" evidence="1">
    <location>
        <position position="104"/>
    </location>
</feature>
<reference evidence="1" key="1">
    <citation type="submission" date="2021-06" db="EMBL/GenBank/DDBJ databases">
        <authorList>
            <person name="Kallberg Y."/>
            <person name="Tangrot J."/>
            <person name="Rosling A."/>
        </authorList>
    </citation>
    <scope>NUCLEOTIDE SEQUENCE</scope>
    <source>
        <strain evidence="1">IN212</strain>
    </source>
</reference>
<organism evidence="1 2">
    <name type="scientific">Racocetra fulgida</name>
    <dbReference type="NCBI Taxonomy" id="60492"/>
    <lineage>
        <taxon>Eukaryota</taxon>
        <taxon>Fungi</taxon>
        <taxon>Fungi incertae sedis</taxon>
        <taxon>Mucoromycota</taxon>
        <taxon>Glomeromycotina</taxon>
        <taxon>Glomeromycetes</taxon>
        <taxon>Diversisporales</taxon>
        <taxon>Gigasporaceae</taxon>
        <taxon>Racocetra</taxon>
    </lineage>
</organism>
<proteinExistence type="predicted"/>
<name>A0A9N9K6L5_9GLOM</name>
<dbReference type="OrthoDB" id="2425293at2759"/>
<sequence>HSHEYDKINLSRLLDKFKATIYLSLDEFWDIPEETADIPEETVVLATILDPHLKGFRFVDQNERIDIQAKLRNKYQELKDNQNNILLATQDINNDTNVDLMFDN</sequence>
<gene>
    <name evidence="1" type="ORF">RFULGI_LOCUS18983</name>
</gene>
<dbReference type="AlphaFoldDB" id="A0A9N9K6L5"/>
<evidence type="ECO:0000313" key="1">
    <source>
        <dbReference type="EMBL" id="CAG8813188.1"/>
    </source>
</evidence>
<keyword evidence="2" id="KW-1185">Reference proteome</keyword>